<gene>
    <name evidence="1" type="ORF">CHH57_01780</name>
</gene>
<accession>A0AA91TW24</accession>
<protein>
    <submittedName>
        <fullName evidence="1">Uncharacterized protein</fullName>
    </submittedName>
</protein>
<comment type="caution">
    <text evidence="1">The sequence shown here is derived from an EMBL/GenBank/DDBJ whole genome shotgun (WGS) entry which is preliminary data.</text>
</comment>
<proteinExistence type="predicted"/>
<evidence type="ECO:0000313" key="2">
    <source>
        <dbReference type="Proteomes" id="UP000216961"/>
    </source>
</evidence>
<sequence length="67" mass="7929">MNSEQLKKWIEENLLTPRDAMEITNQTRSAFNQSVANGHLKPYISKDTVRLYLKSDVEKYAKNKRMR</sequence>
<dbReference type="Proteomes" id="UP000216961">
    <property type="component" value="Unassembled WGS sequence"/>
</dbReference>
<dbReference type="EMBL" id="NPBQ01000013">
    <property type="protein sequence ID" value="PAD85065.1"/>
    <property type="molecule type" value="Genomic_DNA"/>
</dbReference>
<evidence type="ECO:0000313" key="1">
    <source>
        <dbReference type="EMBL" id="PAD85065.1"/>
    </source>
</evidence>
<name>A0AA91TW24_NIACI</name>
<organism evidence="1 2">
    <name type="scientific">Niallia circulans</name>
    <name type="common">Bacillus circulans</name>
    <dbReference type="NCBI Taxonomy" id="1397"/>
    <lineage>
        <taxon>Bacteria</taxon>
        <taxon>Bacillati</taxon>
        <taxon>Bacillota</taxon>
        <taxon>Bacilli</taxon>
        <taxon>Bacillales</taxon>
        <taxon>Bacillaceae</taxon>
        <taxon>Niallia</taxon>
    </lineage>
</organism>
<dbReference type="RefSeq" id="WP_095328607.1">
    <property type="nucleotide sequence ID" value="NZ_NPBQ01000013.1"/>
</dbReference>
<reference evidence="1 2" key="1">
    <citation type="submission" date="2017-07" db="EMBL/GenBank/DDBJ databases">
        <title>Isolation and whole genome analysis of endospore-forming bacteria from heroin.</title>
        <authorList>
            <person name="Kalinowski J."/>
            <person name="Ahrens B."/>
            <person name="Al-Dilaimi A."/>
            <person name="Winkler A."/>
            <person name="Wibberg D."/>
            <person name="Schleenbecker U."/>
            <person name="Ruckert C."/>
            <person name="Wolfel R."/>
            <person name="Grass G."/>
        </authorList>
    </citation>
    <scope>NUCLEOTIDE SEQUENCE [LARGE SCALE GENOMIC DNA]</scope>
    <source>
        <strain evidence="1 2">7521-2</strain>
    </source>
</reference>
<dbReference type="AlphaFoldDB" id="A0AA91TW24"/>